<protein>
    <submittedName>
        <fullName evidence="1">Uncharacterized protein</fullName>
    </submittedName>
</protein>
<comment type="caution">
    <text evidence="1">The sequence shown here is derived from an EMBL/GenBank/DDBJ whole genome shotgun (WGS) entry which is preliminary data.</text>
</comment>
<accession>A0A5C6E5K3</accession>
<dbReference type="Proteomes" id="UP000315471">
    <property type="component" value="Unassembled WGS sequence"/>
</dbReference>
<keyword evidence="2" id="KW-1185">Reference proteome</keyword>
<name>A0A5C6E5K3_9BACT</name>
<dbReference type="AlphaFoldDB" id="A0A5C6E5K3"/>
<proteinExistence type="predicted"/>
<dbReference type="EMBL" id="SJPY01000002">
    <property type="protein sequence ID" value="TWU43794.1"/>
    <property type="molecule type" value="Genomic_DNA"/>
</dbReference>
<organism evidence="1 2">
    <name type="scientific">Novipirellula aureliae</name>
    <dbReference type="NCBI Taxonomy" id="2527966"/>
    <lineage>
        <taxon>Bacteria</taxon>
        <taxon>Pseudomonadati</taxon>
        <taxon>Planctomycetota</taxon>
        <taxon>Planctomycetia</taxon>
        <taxon>Pirellulales</taxon>
        <taxon>Pirellulaceae</taxon>
        <taxon>Novipirellula</taxon>
    </lineage>
</organism>
<reference evidence="1 2" key="1">
    <citation type="submission" date="2019-02" db="EMBL/GenBank/DDBJ databases">
        <title>Deep-cultivation of Planctomycetes and their phenomic and genomic characterization uncovers novel biology.</title>
        <authorList>
            <person name="Wiegand S."/>
            <person name="Jogler M."/>
            <person name="Boedeker C."/>
            <person name="Pinto D."/>
            <person name="Vollmers J."/>
            <person name="Rivas-Marin E."/>
            <person name="Kohn T."/>
            <person name="Peeters S.H."/>
            <person name="Heuer A."/>
            <person name="Rast P."/>
            <person name="Oberbeckmann S."/>
            <person name="Bunk B."/>
            <person name="Jeske O."/>
            <person name="Meyerdierks A."/>
            <person name="Storesund J.E."/>
            <person name="Kallscheuer N."/>
            <person name="Luecker S."/>
            <person name="Lage O.M."/>
            <person name="Pohl T."/>
            <person name="Merkel B.J."/>
            <person name="Hornburger P."/>
            <person name="Mueller R.-W."/>
            <person name="Bruemmer F."/>
            <person name="Labrenz M."/>
            <person name="Spormann A.M."/>
            <person name="Op Den Camp H."/>
            <person name="Overmann J."/>
            <person name="Amann R."/>
            <person name="Jetten M.S.M."/>
            <person name="Mascher T."/>
            <person name="Medema M.H."/>
            <person name="Devos D.P."/>
            <person name="Kaster A.-K."/>
            <person name="Ovreas L."/>
            <person name="Rohde M."/>
            <person name="Galperin M.Y."/>
            <person name="Jogler C."/>
        </authorList>
    </citation>
    <scope>NUCLEOTIDE SEQUENCE [LARGE SCALE GENOMIC DNA]</scope>
    <source>
        <strain evidence="1 2">Q31b</strain>
    </source>
</reference>
<evidence type="ECO:0000313" key="2">
    <source>
        <dbReference type="Proteomes" id="UP000315471"/>
    </source>
</evidence>
<gene>
    <name evidence="1" type="ORF">Q31b_13260</name>
</gene>
<evidence type="ECO:0000313" key="1">
    <source>
        <dbReference type="EMBL" id="TWU43794.1"/>
    </source>
</evidence>
<sequence length="111" mass="12463">MKWVWKKVKMRFDLPDHCRVAPIVAGRGVRRTLLLSGKNTHAAIRAFDDSPRITSTGDHHPGDPLNVALTGINVLYHGWAGLPCLSRNITTSRPHWIRRSLDNTTITFLNG</sequence>